<dbReference type="PROSITE" id="PS01230">
    <property type="entry name" value="TRMA_1"/>
    <property type="match status" value="1"/>
</dbReference>
<dbReference type="EMBL" id="CP001034">
    <property type="protein sequence ID" value="ACB84063.1"/>
    <property type="molecule type" value="Genomic_DNA"/>
</dbReference>
<dbReference type="FunFam" id="3.40.50.150:FF:000009">
    <property type="entry name" value="23S rRNA (Uracil(1939)-C(5))-methyltransferase RlmD"/>
    <property type="match status" value="1"/>
</dbReference>
<dbReference type="FunCoup" id="B2A5X0">
    <property type="interactions" value="523"/>
</dbReference>
<dbReference type="InterPro" id="IPR002792">
    <property type="entry name" value="TRAM_dom"/>
</dbReference>
<evidence type="ECO:0000256" key="3">
    <source>
        <dbReference type="ARBA" id="ARBA00022691"/>
    </source>
</evidence>
<dbReference type="GO" id="GO:0070475">
    <property type="term" value="P:rRNA base methylation"/>
    <property type="evidence" value="ECO:0007669"/>
    <property type="project" value="TreeGrafter"/>
</dbReference>
<dbReference type="InterPro" id="IPR012340">
    <property type="entry name" value="NA-bd_OB-fold"/>
</dbReference>
<dbReference type="InterPro" id="IPR030390">
    <property type="entry name" value="MeTrfase_TrmA_AS"/>
</dbReference>
<evidence type="ECO:0000313" key="7">
    <source>
        <dbReference type="EMBL" id="ACB84063.1"/>
    </source>
</evidence>
<keyword evidence="3 4" id="KW-0949">S-adenosyl-L-methionine</keyword>
<feature type="active site" description="Nucleophile" evidence="4">
    <location>
        <position position="408"/>
    </location>
</feature>
<evidence type="ECO:0000256" key="5">
    <source>
        <dbReference type="PROSITE-ProRule" id="PRU10015"/>
    </source>
</evidence>
<feature type="binding site" evidence="4">
    <location>
        <position position="283"/>
    </location>
    <ligand>
        <name>S-adenosyl-L-methionine</name>
        <dbReference type="ChEBI" id="CHEBI:59789"/>
    </ligand>
</feature>
<dbReference type="Pfam" id="PF01938">
    <property type="entry name" value="TRAM"/>
    <property type="match status" value="1"/>
</dbReference>
<reference evidence="7 8" key="2">
    <citation type="journal article" date="2011" name="J. Bacteriol.">
        <title>Complete genome sequence of the anaerobic, halophilic alkalithermophile Natranaerobius thermophilus JW/NM-WN-LF.</title>
        <authorList>
            <person name="Zhao B."/>
            <person name="Mesbah N.M."/>
            <person name="Dalin E."/>
            <person name="Goodwin L."/>
            <person name="Nolan M."/>
            <person name="Pitluck S."/>
            <person name="Chertkov O."/>
            <person name="Brettin T.S."/>
            <person name="Han J."/>
            <person name="Larimer F.W."/>
            <person name="Land M.L."/>
            <person name="Hauser L."/>
            <person name="Kyrpides N."/>
            <person name="Wiegel J."/>
        </authorList>
    </citation>
    <scope>NUCLEOTIDE SEQUENCE [LARGE SCALE GENOMIC DNA]</scope>
    <source>
        <strain evidence="8">ATCC BAA-1301 / DSM 18059 / JW/NM-WN-LF</strain>
    </source>
</reference>
<reference evidence="7 8" key="1">
    <citation type="submission" date="2008-04" db="EMBL/GenBank/DDBJ databases">
        <title>Complete sequence of chromosome of Natranaerobius thermophilus JW/NM-WN-LF.</title>
        <authorList>
            <consortium name="US DOE Joint Genome Institute"/>
            <person name="Copeland A."/>
            <person name="Lucas S."/>
            <person name="Lapidus A."/>
            <person name="Glavina del Rio T."/>
            <person name="Dalin E."/>
            <person name="Tice H."/>
            <person name="Bruce D."/>
            <person name="Goodwin L."/>
            <person name="Pitluck S."/>
            <person name="Chertkov O."/>
            <person name="Brettin T."/>
            <person name="Detter J.C."/>
            <person name="Han C."/>
            <person name="Kuske C.R."/>
            <person name="Schmutz J."/>
            <person name="Larimer F."/>
            <person name="Land M."/>
            <person name="Hauser L."/>
            <person name="Kyrpides N."/>
            <person name="Lykidis A."/>
            <person name="Mesbah N.M."/>
            <person name="Wiegel J."/>
        </authorList>
    </citation>
    <scope>NUCLEOTIDE SEQUENCE [LARGE SCALE GENOMIC DNA]</scope>
    <source>
        <strain evidence="8">ATCC BAA-1301 / DSM 18059 / JW/NM-WN-LF</strain>
    </source>
</reference>
<dbReference type="AlphaFoldDB" id="B2A5X0"/>
<evidence type="ECO:0000256" key="2">
    <source>
        <dbReference type="ARBA" id="ARBA00022679"/>
    </source>
</evidence>
<dbReference type="OrthoDB" id="9804590at2"/>
<dbReference type="InterPro" id="IPR030391">
    <property type="entry name" value="MeTrfase_TrmA_CS"/>
</dbReference>
<dbReference type="Gene3D" id="2.40.50.140">
    <property type="entry name" value="Nucleic acid-binding proteins"/>
    <property type="match status" value="1"/>
</dbReference>
<dbReference type="Pfam" id="PF05958">
    <property type="entry name" value="tRNA_U5-meth_tr"/>
    <property type="match status" value="1"/>
</dbReference>
<dbReference type="eggNOG" id="COG2265">
    <property type="taxonomic scope" value="Bacteria"/>
</dbReference>
<dbReference type="Gene3D" id="3.40.50.150">
    <property type="entry name" value="Vaccinia Virus protein VP39"/>
    <property type="match status" value="1"/>
</dbReference>
<dbReference type="KEGG" id="nth:Nther_0467"/>
<dbReference type="PROSITE" id="PS01231">
    <property type="entry name" value="TRMA_2"/>
    <property type="match status" value="1"/>
</dbReference>
<gene>
    <name evidence="7" type="ordered locus">Nther_0467</name>
</gene>
<keyword evidence="1 4" id="KW-0489">Methyltransferase</keyword>
<dbReference type="SUPFAM" id="SSF53335">
    <property type="entry name" value="S-adenosyl-L-methionine-dependent methyltransferases"/>
    <property type="match status" value="1"/>
</dbReference>
<dbReference type="PROSITE" id="PS50926">
    <property type="entry name" value="TRAM"/>
    <property type="match status" value="1"/>
</dbReference>
<comment type="similarity">
    <text evidence="4">Belongs to the class I-like SAM-binding methyltransferase superfamily. RNA M5U methyltransferase family.</text>
</comment>
<dbReference type="GO" id="GO:0070041">
    <property type="term" value="F:rRNA (uridine-C5-)-methyltransferase activity"/>
    <property type="evidence" value="ECO:0007669"/>
    <property type="project" value="UniProtKB-ARBA"/>
</dbReference>
<keyword evidence="2 4" id="KW-0808">Transferase</keyword>
<dbReference type="SUPFAM" id="SSF50249">
    <property type="entry name" value="Nucleic acid-binding proteins"/>
    <property type="match status" value="1"/>
</dbReference>
<evidence type="ECO:0000313" key="8">
    <source>
        <dbReference type="Proteomes" id="UP000001683"/>
    </source>
</evidence>
<evidence type="ECO:0000256" key="4">
    <source>
        <dbReference type="PROSITE-ProRule" id="PRU01024"/>
    </source>
</evidence>
<feature type="binding site" evidence="4">
    <location>
        <position position="312"/>
    </location>
    <ligand>
        <name>S-adenosyl-L-methionine</name>
        <dbReference type="ChEBI" id="CHEBI:59789"/>
    </ligand>
</feature>
<dbReference type="Gene3D" id="2.40.50.1070">
    <property type="match status" value="1"/>
</dbReference>
<sequence length="454" mass="51905">MPDIRPVKKEEKLTLTIHDLNHQGEGVGKYRNFAIFVPFALPGEKVRITITEVKKNYARGQVLQHQDRSSQRVKPPCPFFQECGGCQLQHLSYKGQLQYKENLVANQMKKVAGLKNPRVLPAIGMESPWYYRNKFQIPVKPIGGKPRLGLFQKRSQNLVEIDHCMIQKHGNNEVLEKMRNLVDSYEKEFYNCELKHIISRVGDKTDQVQLTFVTGSEKIDNKQMILEPLKNGMANLVGIVQNINKKPRGNVLGDRFKTLWGREYLMDNLLDKKFRVSAGAFYQVNPSQTEVLYQKVFELCKLKGVENVMDIYCGIGTISLLAAENASKVVGIEIAEEAVKDANINKNINGQENAWFYQARAEDEKTESIIQDYSPEIVIMDPPRKGCDENLLTSLDWIRPEKIAYVSCNPATLARDVGKLIEFGYYPELFQPVDMFPQTTHIEVICILTKIDYL</sequence>
<dbReference type="RefSeq" id="WP_012446950.1">
    <property type="nucleotide sequence ID" value="NC_010718.1"/>
</dbReference>
<feature type="active site" evidence="5">
    <location>
        <position position="408"/>
    </location>
</feature>
<dbReference type="InterPro" id="IPR010280">
    <property type="entry name" value="U5_MeTrfase_fam"/>
</dbReference>
<dbReference type="STRING" id="457570.Nther_0467"/>
<dbReference type="InterPro" id="IPR029063">
    <property type="entry name" value="SAM-dependent_MTases_sf"/>
</dbReference>
<dbReference type="HOGENOM" id="CLU_014689_7_0_9"/>
<evidence type="ECO:0000256" key="1">
    <source>
        <dbReference type="ARBA" id="ARBA00022603"/>
    </source>
</evidence>
<name>B2A5X0_NATTJ</name>
<feature type="domain" description="TRAM" evidence="6">
    <location>
        <begin position="6"/>
        <end position="64"/>
    </location>
</feature>
<dbReference type="PROSITE" id="PS51687">
    <property type="entry name" value="SAM_MT_RNA_M5U"/>
    <property type="match status" value="1"/>
</dbReference>
<dbReference type="InParanoid" id="B2A5X0"/>
<dbReference type="PANTHER" id="PTHR11061">
    <property type="entry name" value="RNA M5U METHYLTRANSFERASE"/>
    <property type="match status" value="1"/>
</dbReference>
<dbReference type="FunFam" id="2.40.50.140:FF:000097">
    <property type="entry name" value="23S rRNA (uracil(1939)-C(5))-methyltransferase RlmD"/>
    <property type="match status" value="1"/>
</dbReference>
<dbReference type="CDD" id="cd02440">
    <property type="entry name" value="AdoMet_MTases"/>
    <property type="match status" value="1"/>
</dbReference>
<accession>B2A5X0</accession>
<organism evidence="7 8">
    <name type="scientific">Natranaerobius thermophilus (strain ATCC BAA-1301 / DSM 18059 / JW/NM-WN-LF)</name>
    <dbReference type="NCBI Taxonomy" id="457570"/>
    <lineage>
        <taxon>Bacteria</taxon>
        <taxon>Bacillati</taxon>
        <taxon>Bacillota</taxon>
        <taxon>Clostridia</taxon>
        <taxon>Natranaerobiales</taxon>
        <taxon>Natranaerobiaceae</taxon>
        <taxon>Natranaerobius</taxon>
    </lineage>
</organism>
<keyword evidence="8" id="KW-1185">Reference proteome</keyword>
<dbReference type="NCBIfam" id="TIGR00479">
    <property type="entry name" value="rumA"/>
    <property type="match status" value="1"/>
</dbReference>
<evidence type="ECO:0000259" key="6">
    <source>
        <dbReference type="PROSITE" id="PS50926"/>
    </source>
</evidence>
<dbReference type="Proteomes" id="UP000001683">
    <property type="component" value="Chromosome"/>
</dbReference>
<proteinExistence type="inferred from homology"/>
<feature type="binding site" evidence="4">
    <location>
        <position position="333"/>
    </location>
    <ligand>
        <name>S-adenosyl-L-methionine</name>
        <dbReference type="ChEBI" id="CHEBI:59789"/>
    </ligand>
</feature>
<protein>
    <submittedName>
        <fullName evidence="7">RNA methyltransferase, TrmA family</fullName>
    </submittedName>
</protein>
<feature type="binding site" evidence="4">
    <location>
        <position position="381"/>
    </location>
    <ligand>
        <name>S-adenosyl-L-methionine</name>
        <dbReference type="ChEBI" id="CHEBI:59789"/>
    </ligand>
</feature>
<dbReference type="PANTHER" id="PTHR11061:SF30">
    <property type="entry name" value="TRNA (URACIL(54)-C(5))-METHYLTRANSFERASE"/>
    <property type="match status" value="1"/>
</dbReference>